<name>A0AAV4RZA4_9ARAC</name>
<evidence type="ECO:0000313" key="2">
    <source>
        <dbReference type="EMBL" id="GIY26166.1"/>
    </source>
</evidence>
<keyword evidence="1" id="KW-0472">Membrane</keyword>
<reference evidence="2 3" key="1">
    <citation type="submission" date="2021-06" db="EMBL/GenBank/DDBJ databases">
        <title>Caerostris darwini draft genome.</title>
        <authorList>
            <person name="Kono N."/>
            <person name="Arakawa K."/>
        </authorList>
    </citation>
    <scope>NUCLEOTIDE SEQUENCE [LARGE SCALE GENOMIC DNA]</scope>
</reference>
<dbReference type="Proteomes" id="UP001054837">
    <property type="component" value="Unassembled WGS sequence"/>
</dbReference>
<evidence type="ECO:0000313" key="3">
    <source>
        <dbReference type="Proteomes" id="UP001054837"/>
    </source>
</evidence>
<comment type="caution">
    <text evidence="2">The sequence shown here is derived from an EMBL/GenBank/DDBJ whole genome shotgun (WGS) entry which is preliminary data.</text>
</comment>
<dbReference type="AlphaFoldDB" id="A0AAV4RZA4"/>
<keyword evidence="1" id="KW-1133">Transmembrane helix</keyword>
<evidence type="ECO:0000256" key="1">
    <source>
        <dbReference type="SAM" id="Phobius"/>
    </source>
</evidence>
<organism evidence="2 3">
    <name type="scientific">Caerostris darwini</name>
    <dbReference type="NCBI Taxonomy" id="1538125"/>
    <lineage>
        <taxon>Eukaryota</taxon>
        <taxon>Metazoa</taxon>
        <taxon>Ecdysozoa</taxon>
        <taxon>Arthropoda</taxon>
        <taxon>Chelicerata</taxon>
        <taxon>Arachnida</taxon>
        <taxon>Araneae</taxon>
        <taxon>Araneomorphae</taxon>
        <taxon>Entelegynae</taxon>
        <taxon>Araneoidea</taxon>
        <taxon>Araneidae</taxon>
        <taxon>Caerostris</taxon>
    </lineage>
</organism>
<accession>A0AAV4RZA4</accession>
<sequence>MSFFFNKARLSIESNCSDCWDELQRNYHLRTVASSCAILCTDIEERSGVFGNKMSYFFNKARLSIGSNCSDCCSELQRNCQLRTVASSCAILCTEIQLVRGRGEIIGLSKLFCTFLPLTLLVELFLFKKLLAVF</sequence>
<proteinExistence type="predicted"/>
<protein>
    <submittedName>
        <fullName evidence="2">Uncharacterized protein</fullName>
    </submittedName>
</protein>
<keyword evidence="3" id="KW-1185">Reference proteome</keyword>
<feature type="transmembrane region" description="Helical" evidence="1">
    <location>
        <begin position="105"/>
        <end position="127"/>
    </location>
</feature>
<gene>
    <name evidence="2" type="ORF">CDAR_369481</name>
</gene>
<keyword evidence="1" id="KW-0812">Transmembrane</keyword>
<dbReference type="EMBL" id="BPLQ01006913">
    <property type="protein sequence ID" value="GIY26166.1"/>
    <property type="molecule type" value="Genomic_DNA"/>
</dbReference>